<organism evidence="2 3">
    <name type="scientific">Heliomicrobium undosum</name>
    <dbReference type="NCBI Taxonomy" id="121734"/>
    <lineage>
        <taxon>Bacteria</taxon>
        <taxon>Bacillati</taxon>
        <taxon>Bacillota</taxon>
        <taxon>Clostridia</taxon>
        <taxon>Eubacteriales</taxon>
        <taxon>Heliobacteriaceae</taxon>
        <taxon>Heliomicrobium</taxon>
    </lineage>
</organism>
<gene>
    <name evidence="2" type="ORF">GTO91_01690</name>
</gene>
<evidence type="ECO:0000313" key="2">
    <source>
        <dbReference type="EMBL" id="MZP28435.1"/>
    </source>
</evidence>
<reference evidence="2 3" key="1">
    <citation type="submission" date="2020-01" db="EMBL/GenBank/DDBJ databases">
        <title>Whole-genome sequence of Heliobacterium undosum DSM 13378.</title>
        <authorList>
            <person name="Kyndt J.A."/>
            <person name="Meyer T.E."/>
        </authorList>
    </citation>
    <scope>NUCLEOTIDE SEQUENCE [LARGE SCALE GENOMIC DNA]</scope>
    <source>
        <strain evidence="2 3">DSM 13378</strain>
    </source>
</reference>
<sequence length="177" mass="19821">MERRLAAIIIVLCFLLSGCGYGGKPVSPPAEKTGSAVRSIDGVSGDSATAKPEVSQEVERLLTYFSFIDQVIVLIDNRLERDVSLYTHRENALWFSDELLPLVQDRKDRLLLELVSPETEGNRQSLEAQLDRTEAAVRAFSAAFAQKDDVLYSRASQILQTLKHEQGRLGREWSSLR</sequence>
<dbReference type="RefSeq" id="WP_161253851.1">
    <property type="nucleotide sequence ID" value="NZ_WXEY01000001.1"/>
</dbReference>
<proteinExistence type="predicted"/>
<feature type="region of interest" description="Disordered" evidence="1">
    <location>
        <begin position="27"/>
        <end position="51"/>
    </location>
</feature>
<protein>
    <submittedName>
        <fullName evidence="2">Uncharacterized protein</fullName>
    </submittedName>
</protein>
<comment type="caution">
    <text evidence="2">The sequence shown here is derived from an EMBL/GenBank/DDBJ whole genome shotgun (WGS) entry which is preliminary data.</text>
</comment>
<dbReference type="AlphaFoldDB" id="A0A845L0J5"/>
<evidence type="ECO:0000313" key="3">
    <source>
        <dbReference type="Proteomes" id="UP000463470"/>
    </source>
</evidence>
<keyword evidence="3" id="KW-1185">Reference proteome</keyword>
<evidence type="ECO:0000256" key="1">
    <source>
        <dbReference type="SAM" id="MobiDB-lite"/>
    </source>
</evidence>
<dbReference type="Proteomes" id="UP000463470">
    <property type="component" value="Unassembled WGS sequence"/>
</dbReference>
<accession>A0A845L0J5</accession>
<dbReference type="EMBL" id="WXEY01000001">
    <property type="protein sequence ID" value="MZP28435.1"/>
    <property type="molecule type" value="Genomic_DNA"/>
</dbReference>
<dbReference type="PROSITE" id="PS51257">
    <property type="entry name" value="PROKAR_LIPOPROTEIN"/>
    <property type="match status" value="1"/>
</dbReference>
<name>A0A845L0J5_9FIRM</name>